<sequence length="105" mass="11425">MDASIFLLYSSTGPGCEHGATAGIIDHSTVSQQQRDVELAYPPYVWRHKAGDVVRSGEDSFTRPSTQWKSDEATMNAKQGLMEVLLHGGAVHYSRSSCVSAWGLP</sequence>
<keyword evidence="2" id="KW-1185">Reference proteome</keyword>
<protein>
    <submittedName>
        <fullName evidence="1">Uncharacterized protein</fullName>
    </submittedName>
</protein>
<accession>A0AAW3BU50</accession>
<proteinExistence type="predicted"/>
<name>A0AAW3BU50_9TRYP</name>
<comment type="caution">
    <text evidence="1">The sequence shown here is derived from an EMBL/GenBank/DDBJ whole genome shotgun (WGS) entry which is preliminary data.</text>
</comment>
<dbReference type="EMBL" id="JBAMZN010000020">
    <property type="protein sequence ID" value="KAL0526225.1"/>
    <property type="molecule type" value="Genomic_DNA"/>
</dbReference>
<organism evidence="1 2">
    <name type="scientific">Leishmania naiffi</name>
    <dbReference type="NCBI Taxonomy" id="5678"/>
    <lineage>
        <taxon>Eukaryota</taxon>
        <taxon>Discoba</taxon>
        <taxon>Euglenozoa</taxon>
        <taxon>Kinetoplastea</taxon>
        <taxon>Metakinetoplastina</taxon>
        <taxon>Trypanosomatida</taxon>
        <taxon>Trypanosomatidae</taxon>
        <taxon>Leishmaniinae</taxon>
        <taxon>Leishmania</taxon>
        <taxon>Leishmania naiffi species complex</taxon>
    </lineage>
</organism>
<evidence type="ECO:0000313" key="1">
    <source>
        <dbReference type="EMBL" id="KAL0526225.1"/>
    </source>
</evidence>
<dbReference type="Proteomes" id="UP001501274">
    <property type="component" value="Unassembled WGS sequence"/>
</dbReference>
<dbReference type="AlphaFoldDB" id="A0AAW3BU50"/>
<gene>
    <name evidence="1" type="ORF">Q4I28_002801</name>
</gene>
<evidence type="ECO:0000313" key="2">
    <source>
        <dbReference type="Proteomes" id="UP001501274"/>
    </source>
</evidence>
<reference evidence="1 2" key="1">
    <citation type="submission" date="2024-02" db="EMBL/GenBank/DDBJ databases">
        <title>FIRST GENOME SEQUENCES OF Leishmania (Viannia) shawi, Leishmania (Viannia) lindenbergi AND Leishmania (Viannia) utingensis.</title>
        <authorList>
            <person name="Resadore F."/>
            <person name="Custodio M.G.F."/>
            <person name="Boite M.C."/>
            <person name="Cupolillo E."/>
            <person name="Ferreira G.E.M."/>
        </authorList>
    </citation>
    <scope>NUCLEOTIDE SEQUENCE [LARGE SCALE GENOMIC DNA]</scope>
    <source>
        <strain evidence="1 2">MDAS/BR/1979/M5533</strain>
    </source>
</reference>